<gene>
    <name evidence="2" type="ORF">EV677_2927</name>
</gene>
<name>A0A4R6G048_9BURK</name>
<evidence type="ECO:0000256" key="1">
    <source>
        <dbReference type="SAM" id="Phobius"/>
    </source>
</evidence>
<dbReference type="Proteomes" id="UP000294737">
    <property type="component" value="Unassembled WGS sequence"/>
</dbReference>
<keyword evidence="1" id="KW-1133">Transmembrane helix</keyword>
<feature type="transmembrane region" description="Helical" evidence="1">
    <location>
        <begin position="65"/>
        <end position="83"/>
    </location>
</feature>
<reference evidence="2 3" key="1">
    <citation type="submission" date="2019-03" db="EMBL/GenBank/DDBJ databases">
        <title>Genomic Encyclopedia of Type Strains, Phase IV (KMG-IV): sequencing the most valuable type-strain genomes for metagenomic binning, comparative biology and taxonomic classification.</title>
        <authorList>
            <person name="Goeker M."/>
        </authorList>
    </citation>
    <scope>NUCLEOTIDE SEQUENCE [LARGE SCALE GENOMIC DNA]</scope>
    <source>
        <strain evidence="2 3">DSM 18555</strain>
    </source>
</reference>
<keyword evidence="3" id="KW-1185">Reference proteome</keyword>
<keyword evidence="1" id="KW-0812">Transmembrane</keyword>
<protein>
    <recommendedName>
        <fullName evidence="4">Zinc ribbon protein</fullName>
    </recommendedName>
</protein>
<dbReference type="OrthoDB" id="5365675at2"/>
<accession>A0A4R6G048</accession>
<evidence type="ECO:0000313" key="3">
    <source>
        <dbReference type="Proteomes" id="UP000294737"/>
    </source>
</evidence>
<feature type="transmembrane region" description="Helical" evidence="1">
    <location>
        <begin position="92"/>
        <end position="111"/>
    </location>
</feature>
<evidence type="ECO:0000313" key="2">
    <source>
        <dbReference type="EMBL" id="TDN87671.1"/>
    </source>
</evidence>
<dbReference type="AlphaFoldDB" id="A0A4R6G048"/>
<dbReference type="RefSeq" id="WP_133467297.1">
    <property type="nucleotide sequence ID" value="NZ_PTLZ01000006.1"/>
</dbReference>
<comment type="caution">
    <text evidence="2">The sequence shown here is derived from an EMBL/GenBank/DDBJ whole genome shotgun (WGS) entry which is preliminary data.</text>
</comment>
<sequence>MSMVFCRGCGKDIHDSAVTCPHCGAPQTSSHSPSKMHWMSIVALILAVLAFLACLDVDQYDKDQLVGTAILGIAGAIFAGLSLQQKKPGKNLAVVALTFSVLSLLVLLGTVS</sequence>
<feature type="transmembrane region" description="Helical" evidence="1">
    <location>
        <begin position="36"/>
        <end position="53"/>
    </location>
</feature>
<organism evidence="2 3">
    <name type="scientific">Herminiimonas fonticola</name>
    <dbReference type="NCBI Taxonomy" id="303380"/>
    <lineage>
        <taxon>Bacteria</taxon>
        <taxon>Pseudomonadati</taxon>
        <taxon>Pseudomonadota</taxon>
        <taxon>Betaproteobacteria</taxon>
        <taxon>Burkholderiales</taxon>
        <taxon>Oxalobacteraceae</taxon>
        <taxon>Herminiimonas</taxon>
    </lineage>
</organism>
<evidence type="ECO:0008006" key="4">
    <source>
        <dbReference type="Google" id="ProtNLM"/>
    </source>
</evidence>
<proteinExistence type="predicted"/>
<dbReference type="EMBL" id="SNWF01000009">
    <property type="protein sequence ID" value="TDN87671.1"/>
    <property type="molecule type" value="Genomic_DNA"/>
</dbReference>
<keyword evidence="1" id="KW-0472">Membrane</keyword>